<dbReference type="AlphaFoldDB" id="A0A4Z2HW26"/>
<accession>A0A4Z2HW26</accession>
<sequence length="99" mass="11450">MPVMKSLVMKVRITTERRQEGCFCKESRPILTQEKPCVHYLISEFADELSVIVMRFDEFRLAAGKMRGALNEIGPQGTLGQENLFRLQIQLSYNFICHL</sequence>
<name>A0A4Z2HW26_9TELE</name>
<evidence type="ECO:0000313" key="2">
    <source>
        <dbReference type="Proteomes" id="UP000314294"/>
    </source>
</evidence>
<gene>
    <name evidence="1" type="ORF">EYF80_020032</name>
</gene>
<evidence type="ECO:0000313" key="1">
    <source>
        <dbReference type="EMBL" id="TNN69800.1"/>
    </source>
</evidence>
<proteinExistence type="predicted"/>
<dbReference type="EMBL" id="SRLO01000171">
    <property type="protein sequence ID" value="TNN69800.1"/>
    <property type="molecule type" value="Genomic_DNA"/>
</dbReference>
<organism evidence="1 2">
    <name type="scientific">Liparis tanakae</name>
    <name type="common">Tanaka's snailfish</name>
    <dbReference type="NCBI Taxonomy" id="230148"/>
    <lineage>
        <taxon>Eukaryota</taxon>
        <taxon>Metazoa</taxon>
        <taxon>Chordata</taxon>
        <taxon>Craniata</taxon>
        <taxon>Vertebrata</taxon>
        <taxon>Euteleostomi</taxon>
        <taxon>Actinopterygii</taxon>
        <taxon>Neopterygii</taxon>
        <taxon>Teleostei</taxon>
        <taxon>Neoteleostei</taxon>
        <taxon>Acanthomorphata</taxon>
        <taxon>Eupercaria</taxon>
        <taxon>Perciformes</taxon>
        <taxon>Cottioidei</taxon>
        <taxon>Cottales</taxon>
        <taxon>Liparidae</taxon>
        <taxon>Liparis</taxon>
    </lineage>
</organism>
<reference evidence="1 2" key="1">
    <citation type="submission" date="2019-03" db="EMBL/GenBank/DDBJ databases">
        <title>First draft genome of Liparis tanakae, snailfish: a comprehensive survey of snailfish specific genes.</title>
        <authorList>
            <person name="Kim W."/>
            <person name="Song I."/>
            <person name="Jeong J.-H."/>
            <person name="Kim D."/>
            <person name="Kim S."/>
            <person name="Ryu S."/>
            <person name="Song J.Y."/>
            <person name="Lee S.K."/>
        </authorList>
    </citation>
    <scope>NUCLEOTIDE SEQUENCE [LARGE SCALE GENOMIC DNA]</scope>
    <source>
        <tissue evidence="1">Muscle</tissue>
    </source>
</reference>
<protein>
    <submittedName>
        <fullName evidence="1">Uncharacterized protein</fullName>
    </submittedName>
</protein>
<keyword evidence="2" id="KW-1185">Reference proteome</keyword>
<dbReference type="Proteomes" id="UP000314294">
    <property type="component" value="Unassembled WGS sequence"/>
</dbReference>
<comment type="caution">
    <text evidence="1">The sequence shown here is derived from an EMBL/GenBank/DDBJ whole genome shotgun (WGS) entry which is preliminary data.</text>
</comment>